<keyword evidence="3" id="KW-0732">Signal</keyword>
<evidence type="ECO:0000256" key="2">
    <source>
        <dbReference type="ARBA" id="ARBA00005722"/>
    </source>
</evidence>
<accession>A0A6S6SV91</accession>
<dbReference type="Pfam" id="PF06629">
    <property type="entry name" value="MipA"/>
    <property type="match status" value="1"/>
</dbReference>
<evidence type="ECO:0008006" key="7">
    <source>
        <dbReference type="Google" id="ProtNLM"/>
    </source>
</evidence>
<dbReference type="EMBL" id="CACVAZ010000062">
    <property type="protein sequence ID" value="CAA6810024.1"/>
    <property type="molecule type" value="Genomic_DNA"/>
</dbReference>
<dbReference type="InterPro" id="IPR010583">
    <property type="entry name" value="MipA"/>
</dbReference>
<dbReference type="PANTHER" id="PTHR38776:SF1">
    <property type="entry name" value="MLTA-INTERACTING PROTEIN-RELATED"/>
    <property type="match status" value="1"/>
</dbReference>
<dbReference type="PANTHER" id="PTHR38776">
    <property type="entry name" value="MLTA-INTERACTING PROTEIN-RELATED"/>
    <property type="match status" value="1"/>
</dbReference>
<comment type="subcellular location">
    <subcellularLocation>
        <location evidence="1">Cell outer membrane</location>
    </subcellularLocation>
</comment>
<comment type="similarity">
    <text evidence="2">Belongs to the MipA/OmpV family.</text>
</comment>
<evidence type="ECO:0000256" key="3">
    <source>
        <dbReference type="ARBA" id="ARBA00022729"/>
    </source>
</evidence>
<organism evidence="6">
    <name type="scientific">uncultured Sulfurovum sp</name>
    <dbReference type="NCBI Taxonomy" id="269237"/>
    <lineage>
        <taxon>Bacteria</taxon>
        <taxon>Pseudomonadati</taxon>
        <taxon>Campylobacterota</taxon>
        <taxon>Epsilonproteobacteria</taxon>
        <taxon>Campylobacterales</taxon>
        <taxon>Sulfurovaceae</taxon>
        <taxon>Sulfurovum</taxon>
        <taxon>environmental samples</taxon>
    </lineage>
</organism>
<keyword evidence="4" id="KW-0472">Membrane</keyword>
<proteinExistence type="inferred from homology"/>
<gene>
    <name evidence="6" type="ORF">HELGO_WM37858</name>
</gene>
<name>A0A6S6SV91_9BACT</name>
<dbReference type="GO" id="GO:0009279">
    <property type="term" value="C:cell outer membrane"/>
    <property type="evidence" value="ECO:0007669"/>
    <property type="project" value="UniProtKB-SubCell"/>
</dbReference>
<protein>
    <recommendedName>
        <fullName evidence="7">Outer membrane protein</fullName>
    </recommendedName>
</protein>
<dbReference type="AlphaFoldDB" id="A0A6S6SV91"/>
<reference evidence="6" key="1">
    <citation type="submission" date="2020-01" db="EMBL/GenBank/DDBJ databases">
        <authorList>
            <person name="Meier V. D."/>
            <person name="Meier V D."/>
        </authorList>
    </citation>
    <scope>NUCLEOTIDE SEQUENCE</scope>
    <source>
        <strain evidence="6">HLG_WM_MAG_02</strain>
    </source>
</reference>
<keyword evidence="5" id="KW-0998">Cell outer membrane</keyword>
<evidence type="ECO:0000313" key="6">
    <source>
        <dbReference type="EMBL" id="CAA6810024.1"/>
    </source>
</evidence>
<evidence type="ECO:0000256" key="5">
    <source>
        <dbReference type="ARBA" id="ARBA00023237"/>
    </source>
</evidence>
<evidence type="ECO:0000256" key="4">
    <source>
        <dbReference type="ARBA" id="ARBA00023136"/>
    </source>
</evidence>
<dbReference type="GO" id="GO:0009252">
    <property type="term" value="P:peptidoglycan biosynthetic process"/>
    <property type="evidence" value="ECO:0007669"/>
    <property type="project" value="TreeGrafter"/>
</dbReference>
<sequence>MKSLIYKVSLGFLLFEGLFMKKINGFIALTLSSFAQESHYELGIGAGVVTYPSYVGSKSNNRIISPIPYLRYEGEKMSLAKGGLKYNFFNNDKITIDLSLGASLPVESDNVPLRNGMEDLDFTLELGPRLNYEIHKDQEHEVTFKLPVRMVVATDIQNFGNQGFFIAPNLNYVFEKDDFRVKLKTGPLWADSKYHNYFYGVGKQDITLARNAYDAKGGYNGYRNTLSLKYRKGAWNYGAFVSHININGATFEDSPLIETKNALYLGTFISYVFYEG</sequence>
<evidence type="ECO:0000256" key="1">
    <source>
        <dbReference type="ARBA" id="ARBA00004442"/>
    </source>
</evidence>